<accession>A0A2T7Q043</accession>
<dbReference type="GO" id="GO:0008270">
    <property type="term" value="F:zinc ion binding"/>
    <property type="evidence" value="ECO:0007669"/>
    <property type="project" value="UniProtKB-KW"/>
</dbReference>
<dbReference type="InterPro" id="IPR000433">
    <property type="entry name" value="Znf_ZZ"/>
</dbReference>
<proteinExistence type="predicted"/>
<evidence type="ECO:0000259" key="6">
    <source>
        <dbReference type="PROSITE" id="PS50135"/>
    </source>
</evidence>
<dbReference type="PANTHER" id="PTHR22772">
    <property type="entry name" value="NOVEL ZZ TYPE ZINC FINGER DOMAIN CONTAINING PROTEIN"/>
    <property type="match status" value="1"/>
</dbReference>
<dbReference type="OrthoDB" id="661148at2759"/>
<feature type="domain" description="ZZ-type" evidence="6">
    <location>
        <begin position="1645"/>
        <end position="1700"/>
    </location>
</feature>
<evidence type="ECO:0000256" key="2">
    <source>
        <dbReference type="ARBA" id="ARBA00022771"/>
    </source>
</evidence>
<protein>
    <recommendedName>
        <fullName evidence="10">Zinc finger ZZ-type and EF-hand domain containing 1</fullName>
    </recommendedName>
</protein>
<dbReference type="PROSITE" id="PS01357">
    <property type="entry name" value="ZF_ZZ_1"/>
    <property type="match status" value="2"/>
</dbReference>
<feature type="domain" description="ZZ-type" evidence="6">
    <location>
        <begin position="1595"/>
        <end position="1651"/>
    </location>
</feature>
<evidence type="ECO:0000313" key="8">
    <source>
        <dbReference type="EMBL" id="PVD39043.1"/>
    </source>
</evidence>
<dbReference type="InterPro" id="IPR043145">
    <property type="entry name" value="Znf_ZZ_sf"/>
</dbReference>
<dbReference type="InterPro" id="IPR035914">
    <property type="entry name" value="Sperma_CUB_dom_sf"/>
</dbReference>
<dbReference type="SUPFAM" id="SSF49854">
    <property type="entry name" value="Spermadhesin, CUB domain"/>
    <property type="match status" value="1"/>
</dbReference>
<evidence type="ECO:0000259" key="7">
    <source>
        <dbReference type="PROSITE" id="PS51284"/>
    </source>
</evidence>
<dbReference type="EMBL" id="PZQS01000001">
    <property type="protein sequence ID" value="PVD39043.1"/>
    <property type="molecule type" value="Genomic_DNA"/>
</dbReference>
<dbReference type="PROSITE" id="PS51284">
    <property type="entry name" value="DOC"/>
    <property type="match status" value="1"/>
</dbReference>
<dbReference type="InterPro" id="IPR008979">
    <property type="entry name" value="Galactose-bd-like_sf"/>
</dbReference>
<dbReference type="Pfam" id="PF00569">
    <property type="entry name" value="ZZ"/>
    <property type="match status" value="2"/>
</dbReference>
<dbReference type="PROSITE" id="PS50135">
    <property type="entry name" value="ZF_ZZ_2"/>
    <property type="match status" value="2"/>
</dbReference>
<dbReference type="InterPro" id="IPR040099">
    <property type="entry name" value="ZZEF1"/>
</dbReference>
<feature type="domain" description="DOC" evidence="7">
    <location>
        <begin position="219"/>
        <end position="398"/>
    </location>
</feature>
<dbReference type="Pfam" id="PF03256">
    <property type="entry name" value="ANAPC10"/>
    <property type="match status" value="1"/>
</dbReference>
<comment type="caution">
    <text evidence="8">The sequence shown here is derived from an EMBL/GenBank/DDBJ whole genome shotgun (WGS) entry which is preliminary data.</text>
</comment>
<dbReference type="PANTHER" id="PTHR22772:SF4">
    <property type="entry name" value="ZINC FINGER ZZ-TYPE AND EF-HAND DOMAIN-CONTAINING PROTEIN 1"/>
    <property type="match status" value="1"/>
</dbReference>
<keyword evidence="1" id="KW-0479">Metal-binding</keyword>
<evidence type="ECO:0000256" key="5">
    <source>
        <dbReference type="SAM" id="MobiDB-lite"/>
    </source>
</evidence>
<evidence type="ECO:0000256" key="3">
    <source>
        <dbReference type="ARBA" id="ARBA00022833"/>
    </source>
</evidence>
<evidence type="ECO:0000313" key="9">
    <source>
        <dbReference type="Proteomes" id="UP000245119"/>
    </source>
</evidence>
<evidence type="ECO:0000256" key="4">
    <source>
        <dbReference type="PROSITE-ProRule" id="PRU00228"/>
    </source>
</evidence>
<dbReference type="Gene3D" id="2.60.120.260">
    <property type="entry name" value="Galactose-binding domain-like"/>
    <property type="match status" value="1"/>
</dbReference>
<dbReference type="SMART" id="SM01337">
    <property type="entry name" value="APC10"/>
    <property type="match status" value="1"/>
</dbReference>
<dbReference type="CDD" id="cd02249">
    <property type="entry name" value="ZZ"/>
    <property type="match status" value="1"/>
</dbReference>
<feature type="region of interest" description="Disordered" evidence="5">
    <location>
        <begin position="2587"/>
        <end position="2612"/>
    </location>
</feature>
<dbReference type="Gene3D" id="2.60.120.290">
    <property type="entry name" value="Spermadhesin, CUB domain"/>
    <property type="match status" value="1"/>
</dbReference>
<gene>
    <name evidence="8" type="ORF">C0Q70_01670</name>
</gene>
<feature type="region of interest" description="Disordered" evidence="5">
    <location>
        <begin position="2109"/>
        <end position="2170"/>
    </location>
</feature>
<evidence type="ECO:0008006" key="10">
    <source>
        <dbReference type="Google" id="ProtNLM"/>
    </source>
</evidence>
<name>A0A2T7Q043_POMCA</name>
<reference evidence="8 9" key="1">
    <citation type="submission" date="2018-04" db="EMBL/GenBank/DDBJ databases">
        <title>The genome of golden apple snail Pomacea canaliculata provides insight into stress tolerance and invasive adaptation.</title>
        <authorList>
            <person name="Liu C."/>
            <person name="Liu B."/>
            <person name="Ren Y."/>
            <person name="Zhang Y."/>
            <person name="Wang H."/>
            <person name="Li S."/>
            <person name="Jiang F."/>
            <person name="Yin L."/>
            <person name="Zhang G."/>
            <person name="Qian W."/>
            <person name="Fan W."/>
        </authorList>
    </citation>
    <scope>NUCLEOTIDE SEQUENCE [LARGE SCALE GENOMIC DNA]</scope>
    <source>
        <strain evidence="8">SZHN2017</strain>
        <tissue evidence="8">Muscle</tissue>
    </source>
</reference>
<dbReference type="SMART" id="SM00291">
    <property type="entry name" value="ZnF_ZZ"/>
    <property type="match status" value="2"/>
</dbReference>
<feature type="region of interest" description="Disordered" evidence="5">
    <location>
        <begin position="1"/>
        <end position="35"/>
    </location>
</feature>
<organism evidence="8 9">
    <name type="scientific">Pomacea canaliculata</name>
    <name type="common">Golden apple snail</name>
    <dbReference type="NCBI Taxonomy" id="400727"/>
    <lineage>
        <taxon>Eukaryota</taxon>
        <taxon>Metazoa</taxon>
        <taxon>Spiralia</taxon>
        <taxon>Lophotrochozoa</taxon>
        <taxon>Mollusca</taxon>
        <taxon>Gastropoda</taxon>
        <taxon>Caenogastropoda</taxon>
        <taxon>Architaenioglossa</taxon>
        <taxon>Ampullarioidea</taxon>
        <taxon>Ampullariidae</taxon>
        <taxon>Pomacea</taxon>
    </lineage>
</organism>
<feature type="compositionally biased region" description="Acidic residues" evidence="5">
    <location>
        <begin position="2139"/>
        <end position="2163"/>
    </location>
</feature>
<keyword evidence="9" id="KW-1185">Reference proteome</keyword>
<keyword evidence="3" id="KW-0862">Zinc</keyword>
<dbReference type="SUPFAM" id="SSF57850">
    <property type="entry name" value="RING/U-box"/>
    <property type="match status" value="2"/>
</dbReference>
<dbReference type="STRING" id="400727.A0A2T7Q043"/>
<feature type="compositionally biased region" description="Basic and acidic residues" evidence="5">
    <location>
        <begin position="2120"/>
        <end position="2138"/>
    </location>
</feature>
<feature type="compositionally biased region" description="Basic and acidic residues" evidence="5">
    <location>
        <begin position="13"/>
        <end position="22"/>
    </location>
</feature>
<dbReference type="Proteomes" id="UP000245119">
    <property type="component" value="Linkage Group LG1"/>
</dbReference>
<evidence type="ECO:0000256" key="1">
    <source>
        <dbReference type="ARBA" id="ARBA00022723"/>
    </source>
</evidence>
<sequence>MGNSASSYDSEDEGRADYKEVDDGVSDTEVDLNDKDGNITPDLHALFSDPTALRTVAAKIKEQIPENVIHQHHNHIIRWLKDRMERLEETVTIAQFCDMLMGKGVSREDAIKAFQPFDTDGNGTAEVTTMIEAVSSFSSPNLNGELGKNIRMLQACSLLPGFVDIYAGDTHPIAHHGEKILRYLLKNRAESSNLPFPHLTGFNNTCCMRLSVLKNVFNTMKDAARDEGEDQLLAEGEELKPITKCYSRLEVSTNSSDAYRLTNGDPNSFWQSDGAARSHWIRLYIRSNVVIKQLSISVASCDQSYMPELATVSGGRGPRSLRELKEIRIPSHVTGDVVLLKNVKVHYPVIQINIKRCHSDGCDTRVHGIKTIGYKVVRDTGISVVDASAKWYLQVLAATVVSAMPHSAALCPTVLEYTRNALEHMPPLSLGLSGGERPYFLSRHVLEEMETFIKKLTCADEKPMPEGLSLLLSLNLARGHVASLLHTIKYFHECPELSLPCVQLLQKMLEIRNSCWEKMGTLLQVTLAGCDGGKHDDSSVPFNVLSHGNATGQTNAYITEEGKTKVNMFFKSSEMIQLTKVRLKVVPGSRGPRRGLIFVFNTDQKEFQMEEALEKFAVYDKWGDIEYKFSVQVRNAGVGGKPDNPVAYFTFDDDCDEIDVPVSWHPVGQYILVKFLEPRQESAQKLGIVEVKFYGFVKKHVFGETELKIMPPSTTKRGVCGSPDIAYWVLNFLVDLSQDQETAELLFEYLCKVIDDPKVDHKSKIYRLSEQLIVDGASLFFPDKEAKRQRLFSMMNNVDKLTTAPSVSLVFQSLCQFFSSVDPRGLLELPKVPTESFEPGPVLEVMQTLVLVAGQEFAMAVSRDDFSQHMTYLICLTGSLQTSLMVWCWQQLTDSEAPEQLKEKAMNMVITYSTHVASKAVEACQLLQKKDQAKVEELVREMNPAFLSSIVRQLVLILMFLVDKMDSHSCVTLLHSFYPLSQQLSSLEKMAPALFPEITSENWCDMKNDDIVLRTWDVESPHNYDNNSSIAQLFSCPGATKFIVNFDPRCETERRYDYLEFTDSKGVKIRYDQKVGTSKWPKQVYFSGPHLHFSFRSDSSNTEWGYKFKVTAKGSPDVPLSWPYDLQLSLTQLFGSLCGATLASNPVMTGDRLSSSDESEQDVLRSELWTTLFRGGYMVGTAKLQRTLSGKFVSEEHTPVLQFLKELTSQSEISQENGFLIEKLKERFLENRRKGSVAVGGPEVDAAVISVFAALVWHAQQLRDDMDKFMRSNGDNALSEGIVHAFSTAESLRLLLASQKQKFATLEEDNLEHNPVLACMEKAHFLLKFAGLTRVQLKNELRSKTGKLLRKSGNKKFDKQSVRVDISEKYPSFRLVMEFVQDPAWTTERVHQMLQERSKFATSLSRVYMFASEFVRVMSKDDIFQIPVVLFLQSMLSYQDKFAKHYADGLDGCGLQQENNVRSSYYCLVRRLLEPFQTVRPHAVNPQVLPAYDFIQACLLHLLDTQWQPYDLSFISELKLPELFFTMLKDTVKMRDVTVGSEQKEEELKDYEQCLHWFDECSKGFSNWYKREEDASKEEKKAIQMFIARFSDLLDVEITCDGCGNTLPGRRYRCVQCVDLDLCTTCFSGGVKPEGEHSDDHEFIHLVYKCNKCQAFIVGTRIHCNICEDFDLCLGCHAKKEFPTGHSASHCVTEIPLVKLKNSQASDSVIKAYIHQHIWLLFTSVCLSLSDIIYNTDNCMHFIDADYIRLAAQLQNHCITISAKCLDSVPLEAEDVVVDGTPNLRMSTLPLETRQEESFATHSQERIMGLLGAMIPPKDKEVLTENAYPFTDSYFINLLLRVYRGDNGHEMNSQHLAMGLLARVLASSDIKTTGISLKESIQTGSEENLEKPTRPGQETVEHFFNFGAKCLETGLEWACSVARLLGTLSKSDAWQEAVHSHITGHIEQLVASSVVLTVGTLVEYSRTTLETKKGVVIKHFPDKHLSLIVDRRTRKRYTVKDSFISCQNEVIEIWEDTHISHFTSFIMEAVARIRGGEESSVESLWMLALVLKALNSWLKSNKIFAVPCVFRAEFIQSLVSIASKGTGLSQQWLLKDLEVLSLMLYSQEEQPPGNKKSKLTKKDMEGKKMADKQAKESDTGEDEEEDNDDNEEEEEDERFDEDISSSSLSWEDEDETKVLFGKLDEKTKRLFEALHHDLKVPMAVLRVMYEMNEGNLEAVIKAIMENFENSEEIASLIEKWKGGGVVGSKSGEKQSQDRIIDTGIHFHPLLTRTGSGPSAAKEETGETHQDLFLPSDRLAGEISEQRRTRSGELLKKELQKHGRFASRDYLARINMAMAVLYARHVLTGLLAHWPQDGPVINATLLGCREVAHMPCVLDLLYKSENKEFFCRVVQKVILHCDPNSLIPIAYTASQFMEEVTMSAVVRESTHNYTSGHPVEKIQLPGASFLTITFDTKCSTAEDTDILQFSTSEDMSTDVHAFSGSKPRWSSFQVPGDMVYFKFIMEGDHLSSPYWGYKFTVTAGTRDSFETGYTVLESILSSPVVVSLPLGDLWQSLAYVACKQTSNQRLKAIQLLLRIVATQRDCLSATHPKTPPSPGHKNDFLSLPPPLDPTPPPRLQTDLSLLRPLWVLYNKMTGGKEDCHTMQQSVVRALTELFLQVENLALEAGIVNTYLASMADINDIKTSLEQGLMNIAIVSMAACVQNTATEFFEKKGLSMSQQASRTAGTPSKEL</sequence>
<keyword evidence="2 4" id="KW-0863">Zinc-finger</keyword>
<dbReference type="Gene3D" id="3.30.60.90">
    <property type="match status" value="2"/>
</dbReference>
<dbReference type="InterPro" id="IPR004939">
    <property type="entry name" value="APC_su10/DOC_dom"/>
</dbReference>
<dbReference type="SUPFAM" id="SSF49785">
    <property type="entry name" value="Galactose-binding domain-like"/>
    <property type="match status" value="1"/>
</dbReference>